<evidence type="ECO:0000313" key="2">
    <source>
        <dbReference type="EMBL" id="KAG0527213.1"/>
    </source>
</evidence>
<protein>
    <submittedName>
        <fullName evidence="2">Uncharacterized protein</fullName>
    </submittedName>
</protein>
<keyword evidence="1" id="KW-0472">Membrane</keyword>
<comment type="caution">
    <text evidence="2">The sequence shown here is derived from an EMBL/GenBank/DDBJ whole genome shotgun (WGS) entry which is preliminary data.</text>
</comment>
<evidence type="ECO:0000256" key="1">
    <source>
        <dbReference type="SAM" id="Phobius"/>
    </source>
</evidence>
<reference evidence="2" key="2">
    <citation type="submission" date="2020-10" db="EMBL/GenBank/DDBJ databases">
        <authorList>
            <person name="Cooper E.A."/>
            <person name="Brenton Z.W."/>
            <person name="Flinn B.S."/>
            <person name="Jenkins J."/>
            <person name="Shu S."/>
            <person name="Flowers D."/>
            <person name="Luo F."/>
            <person name="Wang Y."/>
            <person name="Xia P."/>
            <person name="Barry K."/>
            <person name="Daum C."/>
            <person name="Lipzen A."/>
            <person name="Yoshinaga Y."/>
            <person name="Schmutz J."/>
            <person name="Saski C."/>
            <person name="Vermerris W."/>
            <person name="Kresovich S."/>
        </authorList>
    </citation>
    <scope>NUCLEOTIDE SEQUENCE</scope>
</reference>
<reference evidence="2" key="1">
    <citation type="journal article" date="2019" name="BMC Genomics">
        <title>A new reference genome for Sorghum bicolor reveals high levels of sequence similarity between sweet and grain genotypes: implications for the genetics of sugar metabolism.</title>
        <authorList>
            <person name="Cooper E.A."/>
            <person name="Brenton Z.W."/>
            <person name="Flinn B.S."/>
            <person name="Jenkins J."/>
            <person name="Shu S."/>
            <person name="Flowers D."/>
            <person name="Luo F."/>
            <person name="Wang Y."/>
            <person name="Xia P."/>
            <person name="Barry K."/>
            <person name="Daum C."/>
            <person name="Lipzen A."/>
            <person name="Yoshinaga Y."/>
            <person name="Schmutz J."/>
            <person name="Saski C."/>
            <person name="Vermerris W."/>
            <person name="Kresovich S."/>
        </authorList>
    </citation>
    <scope>NUCLEOTIDE SEQUENCE</scope>
</reference>
<proteinExistence type="predicted"/>
<evidence type="ECO:0000313" key="3">
    <source>
        <dbReference type="Proteomes" id="UP000807115"/>
    </source>
</evidence>
<dbReference type="AlphaFoldDB" id="A0A921QRT2"/>
<gene>
    <name evidence="2" type="ORF">BDA96_06G213900</name>
</gene>
<name>A0A921QRT2_SORBI</name>
<sequence length="83" mass="9535">MTRTETPLIVALLASHELLVRCGARRSRICSSFHRTRPAPVRGGKKHRYRPIPAVTIFYMCLALVFPIFQQATTFYCAFMYAQ</sequence>
<keyword evidence="1" id="KW-0812">Transmembrane</keyword>
<organism evidence="2 3">
    <name type="scientific">Sorghum bicolor</name>
    <name type="common">Sorghum</name>
    <name type="synonym">Sorghum vulgare</name>
    <dbReference type="NCBI Taxonomy" id="4558"/>
    <lineage>
        <taxon>Eukaryota</taxon>
        <taxon>Viridiplantae</taxon>
        <taxon>Streptophyta</taxon>
        <taxon>Embryophyta</taxon>
        <taxon>Tracheophyta</taxon>
        <taxon>Spermatophyta</taxon>
        <taxon>Magnoliopsida</taxon>
        <taxon>Liliopsida</taxon>
        <taxon>Poales</taxon>
        <taxon>Poaceae</taxon>
        <taxon>PACMAD clade</taxon>
        <taxon>Panicoideae</taxon>
        <taxon>Andropogonodae</taxon>
        <taxon>Andropogoneae</taxon>
        <taxon>Sorghinae</taxon>
        <taxon>Sorghum</taxon>
    </lineage>
</organism>
<keyword evidence="1" id="KW-1133">Transmembrane helix</keyword>
<dbReference type="Proteomes" id="UP000807115">
    <property type="component" value="Chromosome 6"/>
</dbReference>
<accession>A0A921QRT2</accession>
<dbReference type="EMBL" id="CM027685">
    <property type="protein sequence ID" value="KAG0527213.1"/>
    <property type="molecule type" value="Genomic_DNA"/>
</dbReference>
<feature type="transmembrane region" description="Helical" evidence="1">
    <location>
        <begin position="52"/>
        <end position="69"/>
    </location>
</feature>